<dbReference type="GO" id="GO:0004553">
    <property type="term" value="F:hydrolase activity, hydrolyzing O-glycosyl compounds"/>
    <property type="evidence" value="ECO:0007669"/>
    <property type="project" value="InterPro"/>
</dbReference>
<keyword evidence="4" id="KW-1185">Reference proteome</keyword>
<gene>
    <name evidence="3" type="ORF">HMPREF1866_01792</name>
</gene>
<sequence length="647" mass="73909">MENIIKLKKYYSSKEFLENYIYEGNDLGVECNENGTTFKLWSPGAKSVVLNLYEAGDGCKDYEQIPMKKEDKGVWSFHSHKELHKVYYDYLIKRDSKEVLTADPYAKASGVNGIRSMAVNLKKTDPKDWGNDKAPKKDKERVVYELHVKEFSYDKSGGFPLEYRGKYKAFTCKHTTLNNDGIHPTGLDYLKELGVTHIQIMPMYDYGSVDETKDDEFNWGYDPVNYNVPEGSYATNAFHGEVRITEMKEMIQSIHEAGFGVIMDVVYNHTYSLDSWFQRTLPWYFYRTFSDGKVSDGSACGNDVASERVMCSKYILESVLYWAREYHIDGFRFDLMGLLDTDLMNNIRKELDIIYGKGEKIIYGEPWSATDTAIEYNKKLANKDNIALLDENIGAFCDNTRDSIKGSALRPKEAGFVNGGKDKEDDIIASISAWCDPKYNKEFKGVKAPSQIVTYVSAHDNQTLWDKLSDTAGKDEVMRLNKLAAAIYMTCQGTLFFLSGEEFCRTKGGLDNTYNMPISVNKLDWELAHKKNDLVDYYKGLIALRKEISGLCDKSKNSYKHITDMWKQKQVVGFSVNNDKDSLWSQVRVIYNASKKDFEVESLDGDFEVLCDGNNSMLWKKNITAKAPIKVGKQSVLILGKKRIEEI</sequence>
<dbReference type="CDD" id="cd02860">
    <property type="entry name" value="E_set_Pullulanase"/>
    <property type="match status" value="1"/>
</dbReference>
<accession>A0A133ZN88</accession>
<proteinExistence type="inferred from homology"/>
<comment type="caution">
    <text evidence="3">The sequence shown here is derived from an EMBL/GenBank/DDBJ whole genome shotgun (WGS) entry which is preliminary data.</text>
</comment>
<dbReference type="InterPro" id="IPR004193">
    <property type="entry name" value="Glyco_hydro_13_N"/>
</dbReference>
<dbReference type="NCBIfam" id="TIGR02104">
    <property type="entry name" value="pulA_typeI"/>
    <property type="match status" value="1"/>
</dbReference>
<dbReference type="EMBL" id="LSDA01000099">
    <property type="protein sequence ID" value="KXB56882.1"/>
    <property type="molecule type" value="Genomic_DNA"/>
</dbReference>
<dbReference type="InterPro" id="IPR014756">
    <property type="entry name" value="Ig_E-set"/>
</dbReference>
<evidence type="ECO:0000313" key="3">
    <source>
        <dbReference type="EMBL" id="KXB56882.1"/>
    </source>
</evidence>
<dbReference type="GO" id="GO:0005975">
    <property type="term" value="P:carbohydrate metabolic process"/>
    <property type="evidence" value="ECO:0007669"/>
    <property type="project" value="InterPro"/>
</dbReference>
<dbReference type="InterPro" id="IPR006047">
    <property type="entry name" value="GH13_cat_dom"/>
</dbReference>
<dbReference type="OrthoDB" id="9761875at2"/>
<dbReference type="PATRIC" id="fig|467210.3.peg.1778"/>
<feature type="domain" description="Glycosyl hydrolase family 13 catalytic" evidence="2">
    <location>
        <begin position="178"/>
        <end position="545"/>
    </location>
</feature>
<dbReference type="InterPro" id="IPR017853">
    <property type="entry name" value="GH"/>
</dbReference>
<dbReference type="SMART" id="SM00642">
    <property type="entry name" value="Aamy"/>
    <property type="match status" value="1"/>
</dbReference>
<dbReference type="STRING" id="467210.HMPREF1866_01792"/>
<dbReference type="SUPFAM" id="SSF51445">
    <property type="entry name" value="(Trans)glycosidases"/>
    <property type="match status" value="1"/>
</dbReference>
<dbReference type="SUPFAM" id="SSF81296">
    <property type="entry name" value="E set domains"/>
    <property type="match status" value="1"/>
</dbReference>
<dbReference type="Gene3D" id="2.60.40.1180">
    <property type="entry name" value="Golgi alpha-mannosidase II"/>
    <property type="match status" value="1"/>
</dbReference>
<comment type="similarity">
    <text evidence="1">Belongs to the glycosyl hydrolase 13 family.</text>
</comment>
<organism evidence="3 4">
    <name type="scientific">Lachnoanaerobaculum saburreum</name>
    <dbReference type="NCBI Taxonomy" id="467210"/>
    <lineage>
        <taxon>Bacteria</taxon>
        <taxon>Bacillati</taxon>
        <taxon>Bacillota</taxon>
        <taxon>Clostridia</taxon>
        <taxon>Lachnospirales</taxon>
        <taxon>Lachnospiraceae</taxon>
        <taxon>Lachnoanaerobaculum</taxon>
    </lineage>
</organism>
<dbReference type="CDD" id="cd11341">
    <property type="entry name" value="AmyAc_Pullulanase_LD-like"/>
    <property type="match status" value="1"/>
</dbReference>
<name>A0A133ZN88_9FIRM</name>
<protein>
    <submittedName>
        <fullName evidence="3">Pullulanase, type I</fullName>
    </submittedName>
</protein>
<dbReference type="Gene3D" id="2.60.40.10">
    <property type="entry name" value="Immunoglobulins"/>
    <property type="match status" value="1"/>
</dbReference>
<dbReference type="InterPro" id="IPR011840">
    <property type="entry name" value="PulA_typeI"/>
</dbReference>
<dbReference type="Pfam" id="PF02922">
    <property type="entry name" value="CBM_48"/>
    <property type="match status" value="1"/>
</dbReference>
<reference evidence="4" key="1">
    <citation type="submission" date="2016-01" db="EMBL/GenBank/DDBJ databases">
        <authorList>
            <person name="Mitreva M."/>
            <person name="Pepin K.H."/>
            <person name="Mihindukulasuriya K.A."/>
            <person name="Fulton R."/>
            <person name="Fronick C."/>
            <person name="O'Laughlin M."/>
            <person name="Miner T."/>
            <person name="Herter B."/>
            <person name="Rosa B.A."/>
            <person name="Cordes M."/>
            <person name="Tomlinson C."/>
            <person name="Wollam A."/>
            <person name="Palsikar V.B."/>
            <person name="Mardis E.R."/>
            <person name="Wilson R.K."/>
        </authorList>
    </citation>
    <scope>NUCLEOTIDE SEQUENCE [LARGE SCALE GENOMIC DNA]</scope>
    <source>
        <strain evidence="4">DNF00896</strain>
    </source>
</reference>
<dbReference type="PANTHER" id="PTHR43002">
    <property type="entry name" value="GLYCOGEN DEBRANCHING ENZYME"/>
    <property type="match status" value="1"/>
</dbReference>
<dbReference type="Pfam" id="PF00128">
    <property type="entry name" value="Alpha-amylase"/>
    <property type="match status" value="2"/>
</dbReference>
<dbReference type="AlphaFoldDB" id="A0A133ZN88"/>
<dbReference type="InterPro" id="IPR013780">
    <property type="entry name" value="Glyco_hydro_b"/>
</dbReference>
<dbReference type="InterPro" id="IPR013783">
    <property type="entry name" value="Ig-like_fold"/>
</dbReference>
<dbReference type="Gene3D" id="3.20.20.80">
    <property type="entry name" value="Glycosidases"/>
    <property type="match status" value="1"/>
</dbReference>
<evidence type="ECO:0000259" key="2">
    <source>
        <dbReference type="SMART" id="SM00642"/>
    </source>
</evidence>
<dbReference type="RefSeq" id="WP_060931494.1">
    <property type="nucleotide sequence ID" value="NZ_KQ959833.1"/>
</dbReference>
<evidence type="ECO:0000256" key="1">
    <source>
        <dbReference type="ARBA" id="ARBA00008061"/>
    </source>
</evidence>
<dbReference type="Proteomes" id="UP000070394">
    <property type="component" value="Unassembled WGS sequence"/>
</dbReference>
<evidence type="ECO:0000313" key="4">
    <source>
        <dbReference type="Proteomes" id="UP000070394"/>
    </source>
</evidence>